<reference evidence="2" key="1">
    <citation type="submission" date="2023-07" db="EMBL/GenBank/DDBJ databases">
        <title>draft genome sequence of fig (Ficus carica).</title>
        <authorList>
            <person name="Takahashi T."/>
            <person name="Nishimura K."/>
        </authorList>
    </citation>
    <scope>NUCLEOTIDE SEQUENCE</scope>
</reference>
<keyword evidence="3" id="KW-1185">Reference proteome</keyword>
<dbReference type="EMBL" id="BTGU01000007">
    <property type="protein sequence ID" value="GMN37908.1"/>
    <property type="molecule type" value="Genomic_DNA"/>
</dbReference>
<accession>A0AA87ZKQ9</accession>
<feature type="compositionally biased region" description="Basic and acidic residues" evidence="1">
    <location>
        <begin position="1"/>
        <end position="43"/>
    </location>
</feature>
<dbReference type="Proteomes" id="UP001187192">
    <property type="component" value="Unassembled WGS sequence"/>
</dbReference>
<dbReference type="Gramene" id="FCD_00009461-RA">
    <property type="protein sequence ID" value="FCD_00009461-RA:cds"/>
    <property type="gene ID" value="FCD_00009461"/>
</dbReference>
<feature type="compositionally biased region" description="Basic and acidic residues" evidence="1">
    <location>
        <begin position="57"/>
        <end position="76"/>
    </location>
</feature>
<gene>
    <name evidence="2" type="ORF">TIFTF001_007211</name>
</gene>
<evidence type="ECO:0000313" key="2">
    <source>
        <dbReference type="EMBL" id="GMN37908.1"/>
    </source>
</evidence>
<evidence type="ECO:0000313" key="3">
    <source>
        <dbReference type="Proteomes" id="UP001187192"/>
    </source>
</evidence>
<proteinExistence type="predicted"/>
<sequence>MMQTMHREGLSRDDDAVPSKTGDNDSHIAGKDGDSHKADDAGKDGFSNNADDAVEDGDSHIADDTGKDRNSHDAGDAGKYAIVVVQKLY</sequence>
<feature type="region of interest" description="Disordered" evidence="1">
    <location>
        <begin position="1"/>
        <end position="78"/>
    </location>
</feature>
<evidence type="ECO:0000256" key="1">
    <source>
        <dbReference type="SAM" id="MobiDB-lite"/>
    </source>
</evidence>
<dbReference type="AlphaFoldDB" id="A0AA87ZKQ9"/>
<protein>
    <submittedName>
        <fullName evidence="2">Uncharacterized protein</fullName>
    </submittedName>
</protein>
<organism evidence="2 3">
    <name type="scientific">Ficus carica</name>
    <name type="common">Common fig</name>
    <dbReference type="NCBI Taxonomy" id="3494"/>
    <lineage>
        <taxon>Eukaryota</taxon>
        <taxon>Viridiplantae</taxon>
        <taxon>Streptophyta</taxon>
        <taxon>Embryophyta</taxon>
        <taxon>Tracheophyta</taxon>
        <taxon>Spermatophyta</taxon>
        <taxon>Magnoliopsida</taxon>
        <taxon>eudicotyledons</taxon>
        <taxon>Gunneridae</taxon>
        <taxon>Pentapetalae</taxon>
        <taxon>rosids</taxon>
        <taxon>fabids</taxon>
        <taxon>Rosales</taxon>
        <taxon>Moraceae</taxon>
        <taxon>Ficeae</taxon>
        <taxon>Ficus</taxon>
    </lineage>
</organism>
<name>A0AA87ZKQ9_FICCA</name>
<comment type="caution">
    <text evidence="2">The sequence shown here is derived from an EMBL/GenBank/DDBJ whole genome shotgun (WGS) entry which is preliminary data.</text>
</comment>